<evidence type="ECO:0000256" key="7">
    <source>
        <dbReference type="ARBA" id="ARBA00023014"/>
    </source>
</evidence>
<dbReference type="KEGG" id="bliq:INP51_14895"/>
<dbReference type="PROSITE" id="PS51918">
    <property type="entry name" value="RADICAL_SAM"/>
    <property type="match status" value="1"/>
</dbReference>
<dbReference type="Pfam" id="PF04055">
    <property type="entry name" value="Radical_SAM"/>
    <property type="match status" value="1"/>
</dbReference>
<evidence type="ECO:0000256" key="6">
    <source>
        <dbReference type="ARBA" id="ARBA00023004"/>
    </source>
</evidence>
<keyword evidence="7" id="KW-0411">Iron-sulfur</keyword>
<proteinExistence type="predicted"/>
<dbReference type="PANTHER" id="PTHR11228:SF7">
    <property type="entry name" value="PQQA PEPTIDE CYCLASE"/>
    <property type="match status" value="1"/>
</dbReference>
<dbReference type="InterPro" id="IPR000385">
    <property type="entry name" value="MoaA_NifB_PqqE_Fe-S-bd_CS"/>
</dbReference>
<dbReference type="InterPro" id="IPR058240">
    <property type="entry name" value="rSAM_sf"/>
</dbReference>
<dbReference type="SUPFAM" id="SSF102114">
    <property type="entry name" value="Radical SAM enzymes"/>
    <property type="match status" value="1"/>
</dbReference>
<dbReference type="EMBL" id="CP063304">
    <property type="protein sequence ID" value="QOV19214.1"/>
    <property type="molecule type" value="Genomic_DNA"/>
</dbReference>
<keyword evidence="6" id="KW-0408">Iron</keyword>
<sequence>MQESKEKVLENKILSQINKVSNTIGIELTTFCPLDCIYCTRKINERCDQNLSMEKFEELYKKIENYERVVICGIGEPFVYPHLYEVLERLKDKRVVLITSGSVKIDFEKLKHGNCIEVMIFSVDSPTEEGMKKIASTYNWENLQYNLSQARGFTRIINCTITEENIKDLTSLVQFAAEKGLSAISFTMDIRRVENGEYREDVNQILLEAKKIAQKNRVFFMDNSTNFKCLSWSNLVNYINLKGDFFPCCHGVNSKYVCGNIFESSISEILESEKMQAFKKGHLCFSNCKIFDDCCKLHDLR</sequence>
<keyword evidence="3" id="KW-0949">S-adenosyl-L-methionine</keyword>
<dbReference type="InterPro" id="IPR013785">
    <property type="entry name" value="Aldolase_TIM"/>
</dbReference>
<keyword evidence="10" id="KW-1185">Reference proteome</keyword>
<accession>A0A7M2RGS0</accession>
<dbReference type="PROSITE" id="PS01305">
    <property type="entry name" value="MOAA_NIFB_PQQE"/>
    <property type="match status" value="1"/>
</dbReference>
<dbReference type="GO" id="GO:0016491">
    <property type="term" value="F:oxidoreductase activity"/>
    <property type="evidence" value="ECO:0007669"/>
    <property type="project" value="UniProtKB-KW"/>
</dbReference>
<dbReference type="PANTHER" id="PTHR11228">
    <property type="entry name" value="RADICAL SAM DOMAIN PROTEIN"/>
    <property type="match status" value="1"/>
</dbReference>
<evidence type="ECO:0000259" key="8">
    <source>
        <dbReference type="PROSITE" id="PS51918"/>
    </source>
</evidence>
<evidence type="ECO:0000256" key="4">
    <source>
        <dbReference type="ARBA" id="ARBA00022723"/>
    </source>
</evidence>
<evidence type="ECO:0000313" key="9">
    <source>
        <dbReference type="EMBL" id="QOV19214.1"/>
    </source>
</evidence>
<organism evidence="9 10">
    <name type="scientific">Blautia liquoris</name>
    <dbReference type="NCBI Taxonomy" id="2779518"/>
    <lineage>
        <taxon>Bacteria</taxon>
        <taxon>Bacillati</taxon>
        <taxon>Bacillota</taxon>
        <taxon>Clostridia</taxon>
        <taxon>Lachnospirales</taxon>
        <taxon>Lachnospiraceae</taxon>
        <taxon>Blautia</taxon>
    </lineage>
</organism>
<dbReference type="GO" id="GO:0046872">
    <property type="term" value="F:metal ion binding"/>
    <property type="evidence" value="ECO:0007669"/>
    <property type="project" value="UniProtKB-KW"/>
</dbReference>
<feature type="domain" description="Radical SAM core" evidence="8">
    <location>
        <begin position="18"/>
        <end position="228"/>
    </location>
</feature>
<keyword evidence="4" id="KW-0479">Metal-binding</keyword>
<dbReference type="Gene3D" id="3.20.20.70">
    <property type="entry name" value="Aldolase class I"/>
    <property type="match status" value="1"/>
</dbReference>
<name>A0A7M2RGS0_9FIRM</name>
<dbReference type="InterPro" id="IPR050377">
    <property type="entry name" value="Radical_SAM_PqqE_MftC-like"/>
</dbReference>
<dbReference type="RefSeq" id="WP_193735561.1">
    <property type="nucleotide sequence ID" value="NZ_CP063304.1"/>
</dbReference>
<dbReference type="AlphaFoldDB" id="A0A7M2RGS0"/>
<dbReference type="InterPro" id="IPR023885">
    <property type="entry name" value="4Fe4S-binding_SPASM_dom"/>
</dbReference>
<evidence type="ECO:0000313" key="10">
    <source>
        <dbReference type="Proteomes" id="UP000593601"/>
    </source>
</evidence>
<dbReference type="CDD" id="cd01335">
    <property type="entry name" value="Radical_SAM"/>
    <property type="match status" value="1"/>
</dbReference>
<dbReference type="CDD" id="cd21109">
    <property type="entry name" value="SPASM"/>
    <property type="match status" value="1"/>
</dbReference>
<gene>
    <name evidence="9" type="ORF">INP51_14895</name>
</gene>
<dbReference type="SFLD" id="SFLDG01067">
    <property type="entry name" value="SPASM/twitch_domain_containing"/>
    <property type="match status" value="1"/>
</dbReference>
<dbReference type="SFLD" id="SFLDS00029">
    <property type="entry name" value="Radical_SAM"/>
    <property type="match status" value="1"/>
</dbReference>
<reference evidence="9 10" key="1">
    <citation type="submission" date="2020-10" db="EMBL/GenBank/DDBJ databases">
        <title>Blautia liquoris sp.nov., isolated from the mud in a fermentation cellar used for the production of Chinese strong-flavoured liquor.</title>
        <authorList>
            <person name="Lu L."/>
        </authorList>
    </citation>
    <scope>NUCLEOTIDE SEQUENCE [LARGE SCALE GENOMIC DNA]</scope>
    <source>
        <strain evidence="9 10">LZLJ-3</strain>
    </source>
</reference>
<evidence type="ECO:0000256" key="3">
    <source>
        <dbReference type="ARBA" id="ARBA00022691"/>
    </source>
</evidence>
<evidence type="ECO:0000256" key="5">
    <source>
        <dbReference type="ARBA" id="ARBA00023002"/>
    </source>
</evidence>
<dbReference type="GO" id="GO:0051539">
    <property type="term" value="F:4 iron, 4 sulfur cluster binding"/>
    <property type="evidence" value="ECO:0007669"/>
    <property type="project" value="UniProtKB-KW"/>
</dbReference>
<dbReference type="Pfam" id="PF13186">
    <property type="entry name" value="SPASM"/>
    <property type="match status" value="1"/>
</dbReference>
<keyword evidence="2" id="KW-0004">4Fe-4S</keyword>
<keyword evidence="5" id="KW-0560">Oxidoreductase</keyword>
<comment type="cofactor">
    <cofactor evidence="1">
        <name>[4Fe-4S] cluster</name>
        <dbReference type="ChEBI" id="CHEBI:49883"/>
    </cofactor>
</comment>
<protein>
    <submittedName>
        <fullName evidence="9">Radical SAM protein</fullName>
    </submittedName>
</protein>
<dbReference type="InterPro" id="IPR007197">
    <property type="entry name" value="rSAM"/>
</dbReference>
<evidence type="ECO:0000256" key="1">
    <source>
        <dbReference type="ARBA" id="ARBA00001966"/>
    </source>
</evidence>
<dbReference type="Proteomes" id="UP000593601">
    <property type="component" value="Chromosome"/>
</dbReference>
<evidence type="ECO:0000256" key="2">
    <source>
        <dbReference type="ARBA" id="ARBA00022485"/>
    </source>
</evidence>